<dbReference type="Gene3D" id="3.40.50.1000">
    <property type="entry name" value="HAD superfamily/HAD-like"/>
    <property type="match status" value="1"/>
</dbReference>
<evidence type="ECO:0000256" key="3">
    <source>
        <dbReference type="ARBA" id="ARBA00022801"/>
    </source>
</evidence>
<evidence type="ECO:0000256" key="4">
    <source>
        <dbReference type="ARBA" id="ARBA00022842"/>
    </source>
</evidence>
<keyword evidence="2" id="KW-0479">Metal-binding</keyword>
<keyword evidence="5" id="KW-0812">Transmembrane</keyword>
<keyword evidence="4" id="KW-0460">Magnesium</keyword>
<feature type="transmembrane region" description="Helical" evidence="5">
    <location>
        <begin position="239"/>
        <end position="258"/>
    </location>
</feature>
<dbReference type="Proteomes" id="UP000198976">
    <property type="component" value="Chromosome I"/>
</dbReference>
<dbReference type="PANTHER" id="PTHR43344">
    <property type="entry name" value="PHOSPHOSERINE PHOSPHATASE"/>
    <property type="match status" value="1"/>
</dbReference>
<dbReference type="RefSeq" id="WP_092648920.1">
    <property type="nucleotide sequence ID" value="NZ_LT629792.1"/>
</dbReference>
<evidence type="ECO:0000256" key="1">
    <source>
        <dbReference type="ARBA" id="ARBA00009184"/>
    </source>
</evidence>
<dbReference type="NCBIfam" id="TIGR01490">
    <property type="entry name" value="HAD-SF-IB-hyp1"/>
    <property type="match status" value="1"/>
</dbReference>
<protein>
    <submittedName>
        <fullName evidence="6">HAD-superfamily subfamily IB hydrolase, TIGR01490</fullName>
    </submittedName>
</protein>
<evidence type="ECO:0000313" key="6">
    <source>
        <dbReference type="EMBL" id="SDU06809.1"/>
    </source>
</evidence>
<dbReference type="Gene3D" id="1.20.1440.100">
    <property type="entry name" value="SG protein - dephosphorylation function"/>
    <property type="match status" value="1"/>
</dbReference>
<dbReference type="CDD" id="cd02612">
    <property type="entry name" value="HAD_PGPPase"/>
    <property type="match status" value="1"/>
</dbReference>
<sequence>MKRSQPRSRSAAFFDLDKTILATSTSVALRAPLREAGLLTRRGALLGLLIQLPYLIKGADEQATEKMRESLGEIAAGWDGVYLESTVKDALSRSIDPVCFVEALEEIAIHRAAGRRIVIASASIEEMVRPVAHMLGADASIGSYAQRNEDGTFTGVISRFNYADEKARACIDMAQRNGWDLRECFAYSDSITDVPLLEAVGHPVVINPDRQLREIAQERDWPIRSFTHTVQVRTSPARLIVPGMIAACSAAGAAWSFYRAYTSLRGK</sequence>
<dbReference type="GO" id="GO:0016787">
    <property type="term" value="F:hydrolase activity"/>
    <property type="evidence" value="ECO:0007669"/>
    <property type="project" value="UniProtKB-KW"/>
</dbReference>
<reference evidence="6 7" key="1">
    <citation type="submission" date="2016-10" db="EMBL/GenBank/DDBJ databases">
        <authorList>
            <person name="Varghese N."/>
            <person name="Submissions S."/>
        </authorList>
    </citation>
    <scope>NUCLEOTIDE SEQUENCE [LARGE SCALE GENOMIC DNA]</scope>
    <source>
        <strain evidence="6 7">DSM 9169</strain>
    </source>
</reference>
<keyword evidence="5" id="KW-1133">Transmembrane helix</keyword>
<dbReference type="InterPro" id="IPR036412">
    <property type="entry name" value="HAD-like_sf"/>
</dbReference>
<dbReference type="EMBL" id="LT629792">
    <property type="protein sequence ID" value="SDU06809.1"/>
    <property type="molecule type" value="Genomic_DNA"/>
</dbReference>
<dbReference type="NCBIfam" id="TIGR01488">
    <property type="entry name" value="HAD-SF-IB"/>
    <property type="match status" value="1"/>
</dbReference>
<dbReference type="InterPro" id="IPR023214">
    <property type="entry name" value="HAD_sf"/>
</dbReference>
<dbReference type="InterPro" id="IPR050582">
    <property type="entry name" value="HAD-like_SerB"/>
</dbReference>
<keyword evidence="7" id="KW-1185">Reference proteome</keyword>
<dbReference type="SUPFAM" id="SSF56784">
    <property type="entry name" value="HAD-like"/>
    <property type="match status" value="1"/>
</dbReference>
<keyword evidence="5" id="KW-0472">Membrane</keyword>
<dbReference type="PANTHER" id="PTHR43344:SF13">
    <property type="entry name" value="PHOSPHATASE RV3661-RELATED"/>
    <property type="match status" value="1"/>
</dbReference>
<accession>A0ABY0VBT6</accession>
<keyword evidence="3 6" id="KW-0378">Hydrolase</keyword>
<organism evidence="6 7">
    <name type="scientific">Schaalia radingae</name>
    <dbReference type="NCBI Taxonomy" id="131110"/>
    <lineage>
        <taxon>Bacteria</taxon>
        <taxon>Bacillati</taxon>
        <taxon>Actinomycetota</taxon>
        <taxon>Actinomycetes</taxon>
        <taxon>Actinomycetales</taxon>
        <taxon>Actinomycetaceae</taxon>
        <taxon>Schaalia</taxon>
    </lineage>
</organism>
<proteinExistence type="inferred from homology"/>
<evidence type="ECO:0000256" key="2">
    <source>
        <dbReference type="ARBA" id="ARBA00022723"/>
    </source>
</evidence>
<gene>
    <name evidence="6" type="ORF">SAMN04489714_1967</name>
</gene>
<dbReference type="Pfam" id="PF12710">
    <property type="entry name" value="HAD"/>
    <property type="match status" value="1"/>
</dbReference>
<dbReference type="InterPro" id="IPR006385">
    <property type="entry name" value="HAD_hydro_SerB1"/>
</dbReference>
<evidence type="ECO:0000313" key="7">
    <source>
        <dbReference type="Proteomes" id="UP000198976"/>
    </source>
</evidence>
<evidence type="ECO:0000256" key="5">
    <source>
        <dbReference type="SAM" id="Phobius"/>
    </source>
</evidence>
<comment type="similarity">
    <text evidence="1">Belongs to the HAD-like hydrolase superfamily. SerB family.</text>
</comment>
<name>A0ABY0VBT6_9ACTO</name>